<dbReference type="AlphaFoldDB" id="A0A7T6Z0W3"/>
<accession>A0A7T6Z0W3</accession>
<reference evidence="1 2" key="1">
    <citation type="submission" date="2020-06" db="EMBL/GenBank/DDBJ databases">
        <title>Genomic analysis of Salicibibacter sp. NKC5-3.</title>
        <authorList>
            <person name="Oh Y.J."/>
        </authorList>
    </citation>
    <scope>NUCLEOTIDE SEQUENCE [LARGE SCALE GENOMIC DNA]</scope>
    <source>
        <strain evidence="1 2">NKC5-3</strain>
    </source>
</reference>
<proteinExistence type="predicted"/>
<evidence type="ECO:0000313" key="2">
    <source>
        <dbReference type="Proteomes" id="UP000595823"/>
    </source>
</evidence>
<dbReference type="Gene3D" id="3.40.190.10">
    <property type="entry name" value="Periplasmic binding protein-like II"/>
    <property type="match status" value="2"/>
</dbReference>
<protein>
    <submittedName>
        <fullName evidence="1">ABC transporter substrate-binding protein</fullName>
    </submittedName>
</protein>
<dbReference type="RefSeq" id="WP_200127018.1">
    <property type="nucleotide sequence ID" value="NZ_CP054705.1"/>
</dbReference>
<dbReference type="SUPFAM" id="SSF53850">
    <property type="entry name" value="Periplasmic binding protein-like II"/>
    <property type="match status" value="1"/>
</dbReference>
<evidence type="ECO:0000313" key="1">
    <source>
        <dbReference type="EMBL" id="QQK74738.1"/>
    </source>
</evidence>
<gene>
    <name evidence="1" type="ORF">HUG15_03360</name>
</gene>
<organism evidence="1 2">
    <name type="scientific">Salicibibacter cibarius</name>
    <dbReference type="NCBI Taxonomy" id="2743000"/>
    <lineage>
        <taxon>Bacteria</taxon>
        <taxon>Bacillati</taxon>
        <taxon>Bacillota</taxon>
        <taxon>Bacilli</taxon>
        <taxon>Bacillales</taxon>
        <taxon>Bacillaceae</taxon>
        <taxon>Salicibibacter</taxon>
    </lineage>
</organism>
<dbReference type="EMBL" id="CP054705">
    <property type="protein sequence ID" value="QQK74738.1"/>
    <property type="molecule type" value="Genomic_DNA"/>
</dbReference>
<dbReference type="Proteomes" id="UP000595823">
    <property type="component" value="Chromosome"/>
</dbReference>
<sequence>MMLRLSLATEDYDRVRAIADRIVNVQGVELETLALEPEELFFRMSRYQDIDIAEFSLSSYTLSVSRGESPFIALPVFLSRVFRHGNILVNRDAGIDHPEKLKGKRIGVPEYQMTAPVWERAILEHEYGVEPGSIEWVTGGQEQPGREERIPWKPPTGISIEPARSGKSLTEMLLEGELDGMLCARLPSAFDKGDPRIQRLFPDFKSVEKQYYEKTGLFPIMHTMVMRKDLYNEHPWLAPELVKAFQKAKEIAEKNLFEMAALKTMLPWLVAEAEEEREFFQGNLWPYGVEENRKTLEAFLQYHYEQGLSERLVEVDELFAPNTVEQSAI</sequence>
<keyword evidence="2" id="KW-1185">Reference proteome</keyword>
<name>A0A7T6Z0W3_9BACI</name>
<dbReference type="KEGG" id="scia:HUG15_03360"/>